<reference evidence="1 2" key="1">
    <citation type="submission" date="2021-06" db="EMBL/GenBank/DDBJ databases">
        <authorList>
            <person name="Kallberg Y."/>
            <person name="Tangrot J."/>
            <person name="Rosling A."/>
        </authorList>
    </citation>
    <scope>NUCLEOTIDE SEQUENCE [LARGE SCALE GENOMIC DNA]</scope>
    <source>
        <strain evidence="1 2">120-4 pot B 10/14</strain>
    </source>
</reference>
<dbReference type="EMBL" id="CAJVQB010011013">
    <property type="protein sequence ID" value="CAG8744586.1"/>
    <property type="molecule type" value="Genomic_DNA"/>
</dbReference>
<proteinExistence type="predicted"/>
<gene>
    <name evidence="1" type="ORF">GMARGA_LOCUS15730</name>
</gene>
<comment type="caution">
    <text evidence="1">The sequence shown here is derived from an EMBL/GenBank/DDBJ whole genome shotgun (WGS) entry which is preliminary data.</text>
</comment>
<evidence type="ECO:0000313" key="1">
    <source>
        <dbReference type="EMBL" id="CAG8744586.1"/>
    </source>
</evidence>
<feature type="non-terminal residue" evidence="1">
    <location>
        <position position="75"/>
    </location>
</feature>
<accession>A0ABN7V934</accession>
<sequence>MNEDDYNTIDLTDDRDPMVTELVSDLELYYKIIDKPLATEDMINDKEILAIVHRTFDPEPIATDSEEDEVPPAPP</sequence>
<name>A0ABN7V934_GIGMA</name>
<evidence type="ECO:0000313" key="2">
    <source>
        <dbReference type="Proteomes" id="UP000789901"/>
    </source>
</evidence>
<protein>
    <submittedName>
        <fullName evidence="1">36981_t:CDS:1</fullName>
    </submittedName>
</protein>
<organism evidence="1 2">
    <name type="scientific">Gigaspora margarita</name>
    <dbReference type="NCBI Taxonomy" id="4874"/>
    <lineage>
        <taxon>Eukaryota</taxon>
        <taxon>Fungi</taxon>
        <taxon>Fungi incertae sedis</taxon>
        <taxon>Mucoromycota</taxon>
        <taxon>Glomeromycotina</taxon>
        <taxon>Glomeromycetes</taxon>
        <taxon>Diversisporales</taxon>
        <taxon>Gigasporaceae</taxon>
        <taxon>Gigaspora</taxon>
    </lineage>
</organism>
<keyword evidence="2" id="KW-1185">Reference proteome</keyword>
<dbReference type="Proteomes" id="UP000789901">
    <property type="component" value="Unassembled WGS sequence"/>
</dbReference>